<gene>
    <name evidence="2" type="ORF">GUITHDRAFT_143702</name>
</gene>
<sequence>MQADSRHVFVLRMAGAAVDEKDESSTTTHHILKFHQMDVKRQCSSLRDEDAEMCWFDQSLESSHGQAWLFRRDPVQELADDKKKKKSFISEMLFENRVRREWKRNWMIADSEDKDFEHAFEARQEADKRSSLNQIINAQLNCVEVKPTKEWSTPDNIRVYCRQWQWSHDCNDLPDRKDLNERQCKTLLIGPGTDVMSKKVLYRKKNEDGKGSDGFESLEVMVRVPTSRVLAVCDVACANLNLRWSEHLKVLDQLKKDEDDLIRILKDEMKNGFVEVHGNTCSYKIEEEGKKQYCYFWLEGGETVDGTKELLVRPVNGDWWNVRKDATRRGVKVDSTETKETNSRGNKTEMAKEVQGFRQDHGNNKKTIKREPGYGSEDMLTGDDLSLNPEYHLKPDPDEDVLDELVKQLSDESEEEEENELDDTGKRMDGLLKGKKMDAEPEETKAESNKADSTPPPKPTKQKANEGVIKIKKEADANKDKEKAPEKTGLTLKIRQDLGKRAASSAPDSDAAAGAKRPKVAAAAASSAPAAAPAAAAAAAGGGGAFKYTEDQIAVYDVKGMSREDQQRFMNIVKKVCLKTQKVDVGKGSGAGD</sequence>
<dbReference type="PaxDb" id="55529-EKX39090"/>
<dbReference type="Proteomes" id="UP000011087">
    <property type="component" value="Unassembled WGS sequence"/>
</dbReference>
<dbReference type="EnsemblProtists" id="EKX39090">
    <property type="protein sequence ID" value="EKX39090"/>
    <property type="gene ID" value="GUITHDRAFT_143702"/>
</dbReference>
<evidence type="ECO:0000313" key="3">
    <source>
        <dbReference type="EnsemblProtists" id="EKX39090"/>
    </source>
</evidence>
<proteinExistence type="predicted"/>
<reference evidence="4" key="2">
    <citation type="submission" date="2012-11" db="EMBL/GenBank/DDBJ databases">
        <authorList>
            <person name="Kuo A."/>
            <person name="Curtis B.A."/>
            <person name="Tanifuji G."/>
            <person name="Burki F."/>
            <person name="Gruber A."/>
            <person name="Irimia M."/>
            <person name="Maruyama S."/>
            <person name="Arias M.C."/>
            <person name="Ball S.G."/>
            <person name="Gile G.H."/>
            <person name="Hirakawa Y."/>
            <person name="Hopkins J.F."/>
            <person name="Rensing S.A."/>
            <person name="Schmutz J."/>
            <person name="Symeonidi A."/>
            <person name="Elias M."/>
            <person name="Eveleigh R.J."/>
            <person name="Herman E.K."/>
            <person name="Klute M.J."/>
            <person name="Nakayama T."/>
            <person name="Obornik M."/>
            <person name="Reyes-Prieto A."/>
            <person name="Armbrust E.V."/>
            <person name="Aves S.J."/>
            <person name="Beiko R.G."/>
            <person name="Coutinho P."/>
            <person name="Dacks J.B."/>
            <person name="Durnford D.G."/>
            <person name="Fast N.M."/>
            <person name="Green B.R."/>
            <person name="Grisdale C."/>
            <person name="Hempe F."/>
            <person name="Henrissat B."/>
            <person name="Hoppner M.P."/>
            <person name="Ishida K.-I."/>
            <person name="Kim E."/>
            <person name="Koreny L."/>
            <person name="Kroth P.G."/>
            <person name="Liu Y."/>
            <person name="Malik S.-B."/>
            <person name="Maier U.G."/>
            <person name="McRose D."/>
            <person name="Mock T."/>
            <person name="Neilson J.A."/>
            <person name="Onodera N.T."/>
            <person name="Poole A.M."/>
            <person name="Pritham E.J."/>
            <person name="Richards T.A."/>
            <person name="Rocap G."/>
            <person name="Roy S.W."/>
            <person name="Sarai C."/>
            <person name="Schaack S."/>
            <person name="Shirato S."/>
            <person name="Slamovits C.H."/>
            <person name="Spencer D.F."/>
            <person name="Suzuki S."/>
            <person name="Worden A.Z."/>
            <person name="Zauner S."/>
            <person name="Barry K."/>
            <person name="Bell C."/>
            <person name="Bharti A.K."/>
            <person name="Crow J.A."/>
            <person name="Grimwood J."/>
            <person name="Kramer R."/>
            <person name="Lindquist E."/>
            <person name="Lucas S."/>
            <person name="Salamov A."/>
            <person name="McFadden G.I."/>
            <person name="Lane C.E."/>
            <person name="Keeling P.J."/>
            <person name="Gray M.W."/>
            <person name="Grigoriev I.V."/>
            <person name="Archibald J.M."/>
        </authorList>
    </citation>
    <scope>NUCLEOTIDE SEQUENCE</scope>
    <source>
        <strain evidence="4">CCMP2712</strain>
    </source>
</reference>
<evidence type="ECO:0000313" key="2">
    <source>
        <dbReference type="EMBL" id="EKX39090.1"/>
    </source>
</evidence>
<accession>L1ITC5</accession>
<evidence type="ECO:0000256" key="1">
    <source>
        <dbReference type="SAM" id="MobiDB-lite"/>
    </source>
</evidence>
<feature type="compositionally biased region" description="Basic and acidic residues" evidence="1">
    <location>
        <begin position="423"/>
        <end position="450"/>
    </location>
</feature>
<dbReference type="KEGG" id="gtt:GUITHDRAFT_143702"/>
<name>L1ITC5_GUITC</name>
<organism evidence="2">
    <name type="scientific">Guillardia theta (strain CCMP2712)</name>
    <name type="common">Cryptophyte</name>
    <dbReference type="NCBI Taxonomy" id="905079"/>
    <lineage>
        <taxon>Eukaryota</taxon>
        <taxon>Cryptophyceae</taxon>
        <taxon>Pyrenomonadales</taxon>
        <taxon>Geminigeraceae</taxon>
        <taxon>Guillardia</taxon>
    </lineage>
</organism>
<feature type="compositionally biased region" description="Basic and acidic residues" evidence="1">
    <location>
        <begin position="469"/>
        <end position="486"/>
    </location>
</feature>
<dbReference type="HOGENOM" id="CLU_460400_0_0_1"/>
<reference evidence="3" key="3">
    <citation type="submission" date="2016-03" db="UniProtKB">
        <authorList>
            <consortium name="EnsemblProtists"/>
        </authorList>
    </citation>
    <scope>IDENTIFICATION</scope>
</reference>
<keyword evidence="4" id="KW-1185">Reference proteome</keyword>
<feature type="region of interest" description="Disordered" evidence="1">
    <location>
        <begin position="409"/>
        <end position="518"/>
    </location>
</feature>
<feature type="compositionally biased region" description="Basic and acidic residues" evidence="1">
    <location>
        <begin position="330"/>
        <end position="352"/>
    </location>
</feature>
<protein>
    <submittedName>
        <fullName evidence="2 3">Uncharacterized protein</fullName>
    </submittedName>
</protein>
<feature type="region of interest" description="Disordered" evidence="1">
    <location>
        <begin position="330"/>
        <end position="397"/>
    </location>
</feature>
<feature type="compositionally biased region" description="Acidic residues" evidence="1">
    <location>
        <begin position="411"/>
        <end position="422"/>
    </location>
</feature>
<reference evidence="2 4" key="1">
    <citation type="journal article" date="2012" name="Nature">
        <title>Algal genomes reveal evolutionary mosaicism and the fate of nucleomorphs.</title>
        <authorList>
            <consortium name="DOE Joint Genome Institute"/>
            <person name="Curtis B.A."/>
            <person name="Tanifuji G."/>
            <person name="Burki F."/>
            <person name="Gruber A."/>
            <person name="Irimia M."/>
            <person name="Maruyama S."/>
            <person name="Arias M.C."/>
            <person name="Ball S.G."/>
            <person name="Gile G.H."/>
            <person name="Hirakawa Y."/>
            <person name="Hopkins J.F."/>
            <person name="Kuo A."/>
            <person name="Rensing S.A."/>
            <person name="Schmutz J."/>
            <person name="Symeonidi A."/>
            <person name="Elias M."/>
            <person name="Eveleigh R.J."/>
            <person name="Herman E.K."/>
            <person name="Klute M.J."/>
            <person name="Nakayama T."/>
            <person name="Obornik M."/>
            <person name="Reyes-Prieto A."/>
            <person name="Armbrust E.V."/>
            <person name="Aves S.J."/>
            <person name="Beiko R.G."/>
            <person name="Coutinho P."/>
            <person name="Dacks J.B."/>
            <person name="Durnford D.G."/>
            <person name="Fast N.M."/>
            <person name="Green B.R."/>
            <person name="Grisdale C.J."/>
            <person name="Hempel F."/>
            <person name="Henrissat B."/>
            <person name="Hoppner M.P."/>
            <person name="Ishida K."/>
            <person name="Kim E."/>
            <person name="Koreny L."/>
            <person name="Kroth P.G."/>
            <person name="Liu Y."/>
            <person name="Malik S.B."/>
            <person name="Maier U.G."/>
            <person name="McRose D."/>
            <person name="Mock T."/>
            <person name="Neilson J.A."/>
            <person name="Onodera N.T."/>
            <person name="Poole A.M."/>
            <person name="Pritham E.J."/>
            <person name="Richards T.A."/>
            <person name="Rocap G."/>
            <person name="Roy S.W."/>
            <person name="Sarai C."/>
            <person name="Schaack S."/>
            <person name="Shirato S."/>
            <person name="Slamovits C.H."/>
            <person name="Spencer D.F."/>
            <person name="Suzuki S."/>
            <person name="Worden A.Z."/>
            <person name="Zauner S."/>
            <person name="Barry K."/>
            <person name="Bell C."/>
            <person name="Bharti A.K."/>
            <person name="Crow J.A."/>
            <person name="Grimwood J."/>
            <person name="Kramer R."/>
            <person name="Lindquist E."/>
            <person name="Lucas S."/>
            <person name="Salamov A."/>
            <person name="McFadden G.I."/>
            <person name="Lane C.E."/>
            <person name="Keeling P.J."/>
            <person name="Gray M.W."/>
            <person name="Grigoriev I.V."/>
            <person name="Archibald J.M."/>
        </authorList>
    </citation>
    <scope>NUCLEOTIDE SEQUENCE</scope>
    <source>
        <strain evidence="2 4">CCMP2712</strain>
    </source>
</reference>
<dbReference type="GeneID" id="17295834"/>
<feature type="compositionally biased region" description="Low complexity" evidence="1">
    <location>
        <begin position="502"/>
        <end position="518"/>
    </location>
</feature>
<dbReference type="AlphaFoldDB" id="L1ITC5"/>
<evidence type="ECO:0000313" key="4">
    <source>
        <dbReference type="Proteomes" id="UP000011087"/>
    </source>
</evidence>
<dbReference type="RefSeq" id="XP_005826070.1">
    <property type="nucleotide sequence ID" value="XM_005826013.1"/>
</dbReference>
<dbReference type="EMBL" id="JH993042">
    <property type="protein sequence ID" value="EKX39090.1"/>
    <property type="molecule type" value="Genomic_DNA"/>
</dbReference>